<sequence>MSLDLTEAFIELMQEKRLDAYIDEGRFLIRQQIATIRDARAQGVQVNTAESFLPALIVTVSALRLQRRKRLINAGEAAPRRPTTPQL</sequence>
<gene>
    <name evidence="1" type="ORF">FOB72_17135</name>
</gene>
<evidence type="ECO:0000313" key="2">
    <source>
        <dbReference type="Proteomes" id="UP000322822"/>
    </source>
</evidence>
<dbReference type="RefSeq" id="WP_150373960.1">
    <property type="nucleotide sequence ID" value="NZ_CP044066.1"/>
</dbReference>
<organism evidence="1 2">
    <name type="scientific">Cupriavidus pauculus</name>
    <dbReference type="NCBI Taxonomy" id="82633"/>
    <lineage>
        <taxon>Bacteria</taxon>
        <taxon>Pseudomonadati</taxon>
        <taxon>Pseudomonadota</taxon>
        <taxon>Betaproteobacteria</taxon>
        <taxon>Burkholderiales</taxon>
        <taxon>Burkholderiaceae</taxon>
        <taxon>Cupriavidus</taxon>
    </lineage>
</organism>
<name>A0A5P2H8S8_9BURK</name>
<geneLocation type="plasmid" evidence="1">
    <name>unnamed1</name>
</geneLocation>
<evidence type="ECO:0000313" key="1">
    <source>
        <dbReference type="EMBL" id="QET03895.1"/>
    </source>
</evidence>
<accession>A0A5P2H8S8</accession>
<protein>
    <submittedName>
        <fullName evidence="1">Uncharacterized protein</fullName>
    </submittedName>
</protein>
<proteinExistence type="predicted"/>
<dbReference type="AlphaFoldDB" id="A0A5P2H8S8"/>
<keyword evidence="1" id="KW-0614">Plasmid</keyword>
<dbReference type="Proteomes" id="UP000322822">
    <property type="component" value="Plasmid unnamed1"/>
</dbReference>
<dbReference type="EMBL" id="CP044066">
    <property type="protein sequence ID" value="QET03895.1"/>
    <property type="molecule type" value="Genomic_DNA"/>
</dbReference>
<reference evidence="1 2" key="1">
    <citation type="submission" date="2019-09" db="EMBL/GenBank/DDBJ databases">
        <title>FDA dAtabase for Regulatory Grade micrObial Sequences (FDA-ARGOS): Supporting development and validation of Infectious Disease Dx tests.</title>
        <authorList>
            <person name="Sciortino C."/>
            <person name="Tallon L."/>
            <person name="Sadzewicz L."/>
            <person name="Vavikolanu K."/>
            <person name="Mehta A."/>
            <person name="Aluvathingal J."/>
            <person name="Nadendla S."/>
            <person name="Nandy P."/>
            <person name="Geyer C."/>
            <person name="Yan Y."/>
            <person name="Sichtig H."/>
        </authorList>
    </citation>
    <scope>NUCLEOTIDE SEQUENCE [LARGE SCALE GENOMIC DNA]</scope>
    <source>
        <strain evidence="1 2">FDAARGOS_664</strain>
        <plasmid evidence="1 2">unnamed1</plasmid>
    </source>
</reference>